<dbReference type="NCBIfam" id="TIGR00081">
    <property type="entry name" value="purC"/>
    <property type="match status" value="1"/>
</dbReference>
<dbReference type="PROSITE" id="PS01057">
    <property type="entry name" value="SAICAR_SYNTHETASE_1"/>
    <property type="match status" value="1"/>
</dbReference>
<evidence type="ECO:0000259" key="9">
    <source>
        <dbReference type="Pfam" id="PF01259"/>
    </source>
</evidence>
<dbReference type="EMBL" id="CP072648">
    <property type="protein sequence ID" value="QUW03154.1"/>
    <property type="molecule type" value="Genomic_DNA"/>
</dbReference>
<protein>
    <recommendedName>
        <fullName evidence="8">Phosphoribosylaminoimidazole-succinocarboxamide synthase</fullName>
        <ecNumber evidence="8">6.3.2.6</ecNumber>
    </recommendedName>
    <alternativeName>
        <fullName evidence="8">SAICAR synthetase</fullName>
    </alternativeName>
</protein>
<dbReference type="EC" id="6.3.2.6" evidence="8"/>
<evidence type="ECO:0000256" key="3">
    <source>
        <dbReference type="ARBA" id="ARBA00022598"/>
    </source>
</evidence>
<dbReference type="GO" id="GO:0004639">
    <property type="term" value="F:phosphoribosylaminoimidazolesuccinocarboxamide synthase activity"/>
    <property type="evidence" value="ECO:0007669"/>
    <property type="project" value="UniProtKB-EC"/>
</dbReference>
<comment type="similarity">
    <text evidence="2 8">Belongs to the SAICAR synthetase family.</text>
</comment>
<keyword evidence="3 8" id="KW-0436">Ligase</keyword>
<evidence type="ECO:0000313" key="10">
    <source>
        <dbReference type="EMBL" id="QUW03154.1"/>
    </source>
</evidence>
<gene>
    <name evidence="8" type="primary">purC</name>
    <name evidence="10" type="ORF">J8C06_01530</name>
</gene>
<accession>A0ABX8B911</accession>
<dbReference type="Proteomes" id="UP000676506">
    <property type="component" value="Chromosome 1"/>
</dbReference>
<dbReference type="InterPro" id="IPR028923">
    <property type="entry name" value="SAICAR_synt/ADE2_N"/>
</dbReference>
<name>A0ABX8B911_9BACT</name>
<evidence type="ECO:0000313" key="11">
    <source>
        <dbReference type="Proteomes" id="UP000676506"/>
    </source>
</evidence>
<comment type="catalytic activity">
    <reaction evidence="7 8">
        <text>5-amino-1-(5-phospho-D-ribosyl)imidazole-4-carboxylate + L-aspartate + ATP = (2S)-2-[5-amino-1-(5-phospho-beta-D-ribosyl)imidazole-4-carboxamido]succinate + ADP + phosphate + 2 H(+)</text>
        <dbReference type="Rhea" id="RHEA:22628"/>
        <dbReference type="ChEBI" id="CHEBI:15378"/>
        <dbReference type="ChEBI" id="CHEBI:29991"/>
        <dbReference type="ChEBI" id="CHEBI:30616"/>
        <dbReference type="ChEBI" id="CHEBI:43474"/>
        <dbReference type="ChEBI" id="CHEBI:58443"/>
        <dbReference type="ChEBI" id="CHEBI:77657"/>
        <dbReference type="ChEBI" id="CHEBI:456216"/>
        <dbReference type="EC" id="6.3.2.6"/>
    </reaction>
</comment>
<dbReference type="Gene3D" id="3.30.200.20">
    <property type="entry name" value="Phosphorylase Kinase, domain 1"/>
    <property type="match status" value="1"/>
</dbReference>
<dbReference type="PANTHER" id="PTHR43700:SF1">
    <property type="entry name" value="PHOSPHORIBOSYLAMINOIMIDAZOLE-SUCCINOCARBOXAMIDE SYNTHASE"/>
    <property type="match status" value="1"/>
</dbReference>
<dbReference type="CDD" id="cd01414">
    <property type="entry name" value="SAICAR_synt_Sc"/>
    <property type="match status" value="1"/>
</dbReference>
<evidence type="ECO:0000256" key="8">
    <source>
        <dbReference type="HAMAP-Rule" id="MF_00137"/>
    </source>
</evidence>
<organism evidence="10 11">
    <name type="scientific">Chloracidobacterium validum</name>
    <dbReference type="NCBI Taxonomy" id="2821543"/>
    <lineage>
        <taxon>Bacteria</taxon>
        <taxon>Pseudomonadati</taxon>
        <taxon>Acidobacteriota</taxon>
        <taxon>Terriglobia</taxon>
        <taxon>Terriglobales</taxon>
        <taxon>Acidobacteriaceae</taxon>
        <taxon>Chloracidobacterium</taxon>
    </lineage>
</organism>
<dbReference type="InterPro" id="IPR018236">
    <property type="entry name" value="SAICAR_synthetase_CS"/>
</dbReference>
<evidence type="ECO:0000256" key="6">
    <source>
        <dbReference type="ARBA" id="ARBA00022840"/>
    </source>
</evidence>
<evidence type="ECO:0000256" key="4">
    <source>
        <dbReference type="ARBA" id="ARBA00022741"/>
    </source>
</evidence>
<dbReference type="SUPFAM" id="SSF56104">
    <property type="entry name" value="SAICAR synthase-like"/>
    <property type="match status" value="1"/>
</dbReference>
<evidence type="ECO:0000256" key="1">
    <source>
        <dbReference type="ARBA" id="ARBA00004672"/>
    </source>
</evidence>
<keyword evidence="4 8" id="KW-0547">Nucleotide-binding</keyword>
<evidence type="ECO:0000256" key="7">
    <source>
        <dbReference type="ARBA" id="ARBA00048475"/>
    </source>
</evidence>
<keyword evidence="11" id="KW-1185">Reference proteome</keyword>
<evidence type="ECO:0000256" key="5">
    <source>
        <dbReference type="ARBA" id="ARBA00022755"/>
    </source>
</evidence>
<dbReference type="HAMAP" id="MF_00137">
    <property type="entry name" value="SAICAR_synth"/>
    <property type="match status" value="1"/>
</dbReference>
<dbReference type="NCBIfam" id="NF010568">
    <property type="entry name" value="PRK13961.1"/>
    <property type="match status" value="1"/>
</dbReference>
<evidence type="ECO:0000256" key="2">
    <source>
        <dbReference type="ARBA" id="ARBA00010190"/>
    </source>
</evidence>
<dbReference type="Gene3D" id="3.30.470.20">
    <property type="entry name" value="ATP-grasp fold, B domain"/>
    <property type="match status" value="1"/>
</dbReference>
<dbReference type="Pfam" id="PF01259">
    <property type="entry name" value="SAICAR_synt"/>
    <property type="match status" value="1"/>
</dbReference>
<dbReference type="RefSeq" id="WP_211429045.1">
    <property type="nucleotide sequence ID" value="NZ_CP072648.1"/>
</dbReference>
<keyword evidence="6 8" id="KW-0067">ATP-binding</keyword>
<reference evidence="10 11" key="1">
    <citation type="submission" date="2021-03" db="EMBL/GenBank/DDBJ databases">
        <title>Genomic and phenotypic characterization of Chloracidobacterium isolates provides evidence for multiple species.</title>
        <authorList>
            <person name="Saini M.K."/>
            <person name="Costas A.M.G."/>
            <person name="Tank M."/>
            <person name="Bryant D.A."/>
        </authorList>
    </citation>
    <scope>NUCLEOTIDE SEQUENCE [LARGE SCALE GENOMIC DNA]</scope>
    <source>
        <strain evidence="10 11">BV2-C</strain>
    </source>
</reference>
<comment type="pathway">
    <text evidence="1 8">Purine metabolism; IMP biosynthesis via de novo pathway; 5-amino-1-(5-phospho-D-ribosyl)imidazole-4-carboxamide from 5-amino-1-(5-phospho-D-ribosyl)imidazole-4-carboxylate: step 1/2.</text>
</comment>
<keyword evidence="5 8" id="KW-0658">Purine biosynthesis</keyword>
<dbReference type="PANTHER" id="PTHR43700">
    <property type="entry name" value="PHOSPHORIBOSYLAMINOIMIDAZOLE-SUCCINOCARBOXAMIDE SYNTHASE"/>
    <property type="match status" value="1"/>
</dbReference>
<sequence length="298" mass="33403">MMPSRLPALTETTFLDLPRFRSGKVREVYDLGHALLMVATDRISAFDCILPTPIPDKGRVLTALSAFWFNHLGHIAPHHVLSCNPDDFPAVVQPYRDHLAGRTMLVRKTTPLPVECVARGYLAGSGWKDYQRTGRVCGLALPPGLREADQLPEPLFTPATKAETGHDENISLEQMADRIGIELTQRLKAVTLELYAAAAAYARTRGLILCDTKFEFGLDPDGQLVWIDEALTPDSSRYWDAASYAPGRSPASFDKQFVRDYLETLDWNKQPPAPPLPDDITEATRRRYWEAYHRLVGD</sequence>
<dbReference type="InterPro" id="IPR001636">
    <property type="entry name" value="SAICAR_synth"/>
</dbReference>
<proteinExistence type="inferred from homology"/>
<feature type="domain" description="SAICAR synthetase/ADE2 N-terminal" evidence="9">
    <location>
        <begin position="21"/>
        <end position="272"/>
    </location>
</feature>
<dbReference type="PROSITE" id="PS01058">
    <property type="entry name" value="SAICAR_SYNTHETASE_2"/>
    <property type="match status" value="1"/>
</dbReference>